<dbReference type="PANTHER" id="PTHR38537">
    <property type="entry name" value="JITTERBUG, ISOFORM N"/>
    <property type="match status" value="1"/>
</dbReference>
<evidence type="ECO:0000256" key="3">
    <source>
        <dbReference type="SAM" id="MobiDB-lite"/>
    </source>
</evidence>
<dbReference type="Proteomes" id="UP000011087">
    <property type="component" value="Unassembled WGS sequence"/>
</dbReference>
<dbReference type="GO" id="GO:0051015">
    <property type="term" value="F:actin filament binding"/>
    <property type="evidence" value="ECO:0007669"/>
    <property type="project" value="InterPro"/>
</dbReference>
<dbReference type="GeneID" id="17302900"/>
<keyword evidence="1" id="KW-0677">Repeat</keyword>
<accession>L1JD06</accession>
<dbReference type="OrthoDB" id="18740at2759"/>
<dbReference type="InterPro" id="IPR001298">
    <property type="entry name" value="Filamin/ABP280_rpt"/>
</dbReference>
<dbReference type="GO" id="GO:0030036">
    <property type="term" value="P:actin cytoskeleton organization"/>
    <property type="evidence" value="ECO:0007669"/>
    <property type="project" value="InterPro"/>
</dbReference>
<dbReference type="InterPro" id="IPR014756">
    <property type="entry name" value="Ig_E-set"/>
</dbReference>
<feature type="domain" description="C2" evidence="4">
    <location>
        <begin position="654"/>
        <end position="781"/>
    </location>
</feature>
<dbReference type="EMBL" id="JH992995">
    <property type="protein sequence ID" value="EKX46192.1"/>
    <property type="molecule type" value="Genomic_DNA"/>
</dbReference>
<protein>
    <recommendedName>
        <fullName evidence="4">C2 domain-containing protein</fullName>
    </recommendedName>
</protein>
<dbReference type="RefSeq" id="XP_005833172.1">
    <property type="nucleotide sequence ID" value="XM_005833115.1"/>
</dbReference>
<dbReference type="SUPFAM" id="SSF81296">
    <property type="entry name" value="E set domains"/>
    <property type="match status" value="4"/>
</dbReference>
<feature type="repeat" description="Filamin" evidence="2">
    <location>
        <begin position="321"/>
        <end position="420"/>
    </location>
</feature>
<dbReference type="Pfam" id="PF00168">
    <property type="entry name" value="C2"/>
    <property type="match status" value="1"/>
</dbReference>
<dbReference type="STRING" id="905079.L1JD06"/>
<reference evidence="6" key="3">
    <citation type="submission" date="2016-03" db="UniProtKB">
        <authorList>
            <consortium name="EnsemblProtists"/>
        </authorList>
    </citation>
    <scope>IDENTIFICATION</scope>
</reference>
<proteinExistence type="predicted"/>
<dbReference type="KEGG" id="gtt:GUITHDRAFT_163003"/>
<dbReference type="eggNOG" id="KOG1030">
    <property type="taxonomic scope" value="Eukaryota"/>
</dbReference>
<dbReference type="InterPro" id="IPR017868">
    <property type="entry name" value="Filamin/ABP280_repeat-like"/>
</dbReference>
<dbReference type="InterPro" id="IPR035892">
    <property type="entry name" value="C2_domain_sf"/>
</dbReference>
<reference evidence="7" key="2">
    <citation type="submission" date="2012-11" db="EMBL/GenBank/DDBJ databases">
        <authorList>
            <person name="Kuo A."/>
            <person name="Curtis B.A."/>
            <person name="Tanifuji G."/>
            <person name="Burki F."/>
            <person name="Gruber A."/>
            <person name="Irimia M."/>
            <person name="Maruyama S."/>
            <person name="Arias M.C."/>
            <person name="Ball S.G."/>
            <person name="Gile G.H."/>
            <person name="Hirakawa Y."/>
            <person name="Hopkins J.F."/>
            <person name="Rensing S.A."/>
            <person name="Schmutz J."/>
            <person name="Symeonidi A."/>
            <person name="Elias M."/>
            <person name="Eveleigh R.J."/>
            <person name="Herman E.K."/>
            <person name="Klute M.J."/>
            <person name="Nakayama T."/>
            <person name="Obornik M."/>
            <person name="Reyes-Prieto A."/>
            <person name="Armbrust E.V."/>
            <person name="Aves S.J."/>
            <person name="Beiko R.G."/>
            <person name="Coutinho P."/>
            <person name="Dacks J.B."/>
            <person name="Durnford D.G."/>
            <person name="Fast N.M."/>
            <person name="Green B.R."/>
            <person name="Grisdale C."/>
            <person name="Hempe F."/>
            <person name="Henrissat B."/>
            <person name="Hoppner M.P."/>
            <person name="Ishida K.-I."/>
            <person name="Kim E."/>
            <person name="Koreny L."/>
            <person name="Kroth P.G."/>
            <person name="Liu Y."/>
            <person name="Malik S.-B."/>
            <person name="Maier U.G."/>
            <person name="McRose D."/>
            <person name="Mock T."/>
            <person name="Neilson J.A."/>
            <person name="Onodera N.T."/>
            <person name="Poole A.M."/>
            <person name="Pritham E.J."/>
            <person name="Richards T.A."/>
            <person name="Rocap G."/>
            <person name="Roy S.W."/>
            <person name="Sarai C."/>
            <person name="Schaack S."/>
            <person name="Shirato S."/>
            <person name="Slamovits C.H."/>
            <person name="Spencer D.F."/>
            <person name="Suzuki S."/>
            <person name="Worden A.Z."/>
            <person name="Zauner S."/>
            <person name="Barry K."/>
            <person name="Bell C."/>
            <person name="Bharti A.K."/>
            <person name="Crow J.A."/>
            <person name="Grimwood J."/>
            <person name="Kramer R."/>
            <person name="Lindquist E."/>
            <person name="Lucas S."/>
            <person name="Salamov A."/>
            <person name="McFadden G.I."/>
            <person name="Lane C.E."/>
            <person name="Keeling P.J."/>
            <person name="Gray M.W."/>
            <person name="Grigoriev I.V."/>
            <person name="Archibald J.M."/>
        </authorList>
    </citation>
    <scope>NUCLEOTIDE SEQUENCE</scope>
    <source>
        <strain evidence="7">CCMP2712</strain>
    </source>
</reference>
<dbReference type="EnsemblProtists" id="EKX46192">
    <property type="protein sequence ID" value="EKX46192"/>
    <property type="gene ID" value="GUITHDRAFT_163003"/>
</dbReference>
<dbReference type="InterPro" id="IPR044801">
    <property type="entry name" value="Filamin"/>
</dbReference>
<dbReference type="PROSITE" id="PS50004">
    <property type="entry name" value="C2"/>
    <property type="match status" value="1"/>
</dbReference>
<evidence type="ECO:0000313" key="5">
    <source>
        <dbReference type="EMBL" id="EKX46192.1"/>
    </source>
</evidence>
<reference evidence="5 7" key="1">
    <citation type="journal article" date="2012" name="Nature">
        <title>Algal genomes reveal evolutionary mosaicism and the fate of nucleomorphs.</title>
        <authorList>
            <consortium name="DOE Joint Genome Institute"/>
            <person name="Curtis B.A."/>
            <person name="Tanifuji G."/>
            <person name="Burki F."/>
            <person name="Gruber A."/>
            <person name="Irimia M."/>
            <person name="Maruyama S."/>
            <person name="Arias M.C."/>
            <person name="Ball S.G."/>
            <person name="Gile G.H."/>
            <person name="Hirakawa Y."/>
            <person name="Hopkins J.F."/>
            <person name="Kuo A."/>
            <person name="Rensing S.A."/>
            <person name="Schmutz J."/>
            <person name="Symeonidi A."/>
            <person name="Elias M."/>
            <person name="Eveleigh R.J."/>
            <person name="Herman E.K."/>
            <person name="Klute M.J."/>
            <person name="Nakayama T."/>
            <person name="Obornik M."/>
            <person name="Reyes-Prieto A."/>
            <person name="Armbrust E.V."/>
            <person name="Aves S.J."/>
            <person name="Beiko R.G."/>
            <person name="Coutinho P."/>
            <person name="Dacks J.B."/>
            <person name="Durnford D.G."/>
            <person name="Fast N.M."/>
            <person name="Green B.R."/>
            <person name="Grisdale C.J."/>
            <person name="Hempel F."/>
            <person name="Henrissat B."/>
            <person name="Hoppner M.P."/>
            <person name="Ishida K."/>
            <person name="Kim E."/>
            <person name="Koreny L."/>
            <person name="Kroth P.G."/>
            <person name="Liu Y."/>
            <person name="Malik S.B."/>
            <person name="Maier U.G."/>
            <person name="McRose D."/>
            <person name="Mock T."/>
            <person name="Neilson J.A."/>
            <person name="Onodera N.T."/>
            <person name="Poole A.M."/>
            <person name="Pritham E.J."/>
            <person name="Richards T.A."/>
            <person name="Rocap G."/>
            <person name="Roy S.W."/>
            <person name="Sarai C."/>
            <person name="Schaack S."/>
            <person name="Shirato S."/>
            <person name="Slamovits C.H."/>
            <person name="Spencer D.F."/>
            <person name="Suzuki S."/>
            <person name="Worden A.Z."/>
            <person name="Zauner S."/>
            <person name="Barry K."/>
            <person name="Bell C."/>
            <person name="Bharti A.K."/>
            <person name="Crow J.A."/>
            <person name="Grimwood J."/>
            <person name="Kramer R."/>
            <person name="Lindquist E."/>
            <person name="Lucas S."/>
            <person name="Salamov A."/>
            <person name="McFadden G.I."/>
            <person name="Lane C.E."/>
            <person name="Keeling P.J."/>
            <person name="Gray M.W."/>
            <person name="Grigoriev I.V."/>
            <person name="Archibald J.M."/>
        </authorList>
    </citation>
    <scope>NUCLEOTIDE SEQUENCE</scope>
    <source>
        <strain evidence="5 7">CCMP2712</strain>
    </source>
</reference>
<dbReference type="Gene3D" id="2.60.40.10">
    <property type="entry name" value="Immunoglobulins"/>
    <property type="match status" value="4"/>
</dbReference>
<dbReference type="SMART" id="SM00557">
    <property type="entry name" value="IG_FLMN"/>
    <property type="match status" value="4"/>
</dbReference>
<organism evidence="5">
    <name type="scientific">Guillardia theta (strain CCMP2712)</name>
    <name type="common">Cryptophyte</name>
    <dbReference type="NCBI Taxonomy" id="905079"/>
    <lineage>
        <taxon>Eukaryota</taxon>
        <taxon>Cryptophyceae</taxon>
        <taxon>Pyrenomonadales</taxon>
        <taxon>Geminigeraceae</taxon>
        <taxon>Guillardia</taxon>
    </lineage>
</organism>
<dbReference type="AlphaFoldDB" id="L1JD06"/>
<dbReference type="PaxDb" id="55529-EKX46192"/>
<evidence type="ECO:0000313" key="7">
    <source>
        <dbReference type="Proteomes" id="UP000011087"/>
    </source>
</evidence>
<sequence length="819" mass="89305">MSSFRSFSRTAPAESAAASRSHSNRTSFLPKIETTNRPSSFGDERKKRRRNPQAYKTRDVDVKPDWVAAPSDELNDIAILEEKFRTLHARESNALERRLNKYFSQHKTLVSRQAKSTPLVVCVLDKFASSGGLLRTTSGQEVSFALQVKYSFAGHLGEGGEDLRSWVDSNGGFSCILVGPTTIAADVVYKGSGTYFFFYTPILAGSGDVPGSPFESVVEPGKTETTSCTASGMGLLCSEAGVESQFVITSRDKHGNQRFEGGDRYDVTLSGPVTFNAHVTDLNNGQYIAKYNTIMCGDYYVMIKREGQRLAGCPFVLSVVAGKTHGPSCTAVGEGLKVAFAGEDAQFVIEARDIIGNQRVVGNDPFEVEIEGPSTPQISVYDRDDGTYLVTYNVEAVGQYHTRVFLGELQISGSPFTQTVLPGKVVAVRCTGAGRGLTRAFAGEEASFTIESRDINRNKTSSGAKEFLVTVRGVISPQVHCIAGENGEFHYSYRTARAGTYFVSVLYEGVDIGGSPFKLTVDPGPTHANGCSAAGPGITGGYTGIETSFMIHARDYYGNSRTSGGDIFNVEIGGTASARSRIRDNENGTYTVAYTPEIGGDYYISVKHGGIDIQGSPFTVSSDPMPREAYLEMYRSMEPDFTRNLQAQLLDQKSPAKPSRKAPKQGGNADYEWKLDIKLIGGKELLPKDTVSAGTYGTAFIHSSDPYVVMSVGPQQVKSQTIQKNLNPEWNETLTLKFSDRMNDLNVEVFDEDVNDDDDLIGKAKISLMDLVEDKPKMITAKLRDFDSSGKDKGIDCGTIQMILTLQRTSGYLDDRRLR</sequence>
<feature type="repeat" description="Filamin" evidence="2">
    <location>
        <begin position="220"/>
        <end position="319"/>
    </location>
</feature>
<feature type="repeat" description="Filamin" evidence="2">
    <location>
        <begin position="523"/>
        <end position="622"/>
    </location>
</feature>
<dbReference type="InterPro" id="IPR000008">
    <property type="entry name" value="C2_dom"/>
</dbReference>
<dbReference type="PANTHER" id="PTHR38537:SF8">
    <property type="entry name" value="FILAMIN-A"/>
    <property type="match status" value="1"/>
</dbReference>
<dbReference type="PROSITE" id="PS50194">
    <property type="entry name" value="FILAMIN_REPEAT"/>
    <property type="match status" value="4"/>
</dbReference>
<gene>
    <name evidence="5" type="ORF">GUITHDRAFT_163003</name>
</gene>
<feature type="repeat" description="Filamin" evidence="2">
    <location>
        <begin position="427"/>
        <end position="521"/>
    </location>
</feature>
<keyword evidence="7" id="KW-1185">Reference proteome</keyword>
<dbReference type="Gene3D" id="2.60.40.150">
    <property type="entry name" value="C2 domain"/>
    <property type="match status" value="1"/>
</dbReference>
<dbReference type="InterPro" id="IPR013783">
    <property type="entry name" value="Ig-like_fold"/>
</dbReference>
<evidence type="ECO:0000313" key="6">
    <source>
        <dbReference type="EnsemblProtists" id="EKX46192"/>
    </source>
</evidence>
<dbReference type="Pfam" id="PF00630">
    <property type="entry name" value="Filamin"/>
    <property type="match status" value="4"/>
</dbReference>
<feature type="compositionally biased region" description="Polar residues" evidence="3">
    <location>
        <begin position="18"/>
        <end position="39"/>
    </location>
</feature>
<evidence type="ECO:0000256" key="2">
    <source>
        <dbReference type="PROSITE-ProRule" id="PRU00087"/>
    </source>
</evidence>
<dbReference type="SMART" id="SM00239">
    <property type="entry name" value="C2"/>
    <property type="match status" value="1"/>
</dbReference>
<evidence type="ECO:0000256" key="1">
    <source>
        <dbReference type="ARBA" id="ARBA00022737"/>
    </source>
</evidence>
<dbReference type="HOGENOM" id="CLU_345297_0_0_1"/>
<feature type="region of interest" description="Disordered" evidence="3">
    <location>
        <begin position="1"/>
        <end position="57"/>
    </location>
</feature>
<name>L1JD06_GUITC</name>
<evidence type="ECO:0000259" key="4">
    <source>
        <dbReference type="PROSITE" id="PS50004"/>
    </source>
</evidence>
<dbReference type="SUPFAM" id="SSF49562">
    <property type="entry name" value="C2 domain (Calcium/lipid-binding domain, CaLB)"/>
    <property type="match status" value="1"/>
</dbReference>
<dbReference type="eggNOG" id="KOG0518">
    <property type="taxonomic scope" value="Eukaryota"/>
</dbReference>